<dbReference type="HOGENOM" id="CLU_902265_0_0_9"/>
<organism evidence="1 2">
    <name type="scientific">Clostridium scatologenes</name>
    <dbReference type="NCBI Taxonomy" id="1548"/>
    <lineage>
        <taxon>Bacteria</taxon>
        <taxon>Bacillati</taxon>
        <taxon>Bacillota</taxon>
        <taxon>Clostridia</taxon>
        <taxon>Eubacteriales</taxon>
        <taxon>Clostridiaceae</taxon>
        <taxon>Clostridium</taxon>
    </lineage>
</organism>
<protein>
    <submittedName>
        <fullName evidence="1">Uncharacterized protein</fullName>
    </submittedName>
</protein>
<dbReference type="RefSeq" id="WP_026366544.1">
    <property type="nucleotide sequence ID" value="NZ_CP009933.1"/>
</dbReference>
<proteinExistence type="predicted"/>
<dbReference type="KEGG" id="csq:CSCA_5241"/>
<name>A0A0E3GSN2_CLOSL</name>
<reference evidence="1 2" key="1">
    <citation type="journal article" date="2015" name="J. Biotechnol.">
        <title>Complete genome sequence of a malodorant-producing acetogen, Clostridium scatologenes ATCC 25775(T).</title>
        <authorList>
            <person name="Zhu Z."/>
            <person name="Guo T."/>
            <person name="Zheng H."/>
            <person name="Song T."/>
            <person name="Ouyang P."/>
            <person name="Xie J."/>
        </authorList>
    </citation>
    <scope>NUCLEOTIDE SEQUENCE [LARGE SCALE GENOMIC DNA]</scope>
    <source>
        <strain evidence="1 2">ATCC 25775</strain>
    </source>
</reference>
<dbReference type="AlphaFoldDB" id="A0A0E3GSN2"/>
<evidence type="ECO:0000313" key="1">
    <source>
        <dbReference type="EMBL" id="AKA72366.1"/>
    </source>
</evidence>
<evidence type="ECO:0000313" key="2">
    <source>
        <dbReference type="Proteomes" id="UP000033115"/>
    </source>
</evidence>
<gene>
    <name evidence="1" type="ORF">CSCA_5241</name>
</gene>
<sequence>MSNSYLSFRKFAINLYEEDENHWNYTDLGTFIEDMTKRYCEIALVMGINLESLKVGGKYRIFDEDKEFIKWIILHEYGTENMVNVRRESFDIVNCNYIDNIINGFKKIILNVSTEKELEEQLYSIEHQTKNDVRRKCLEIEDTLTNILKELQEYRSDKKTYVCDHNELISNLKLLHTEINYGYERFTHSQNSYPDAEFTKAVDLIIPPEDRLISSSKDNNEEREINWLVTLKCLQNKGYIDLKNKIYETCDKIELKKNRDAKIRAIQKKIDTLSNSIREDVLNMSAEDREAIIQKTSSDYRKLLLNGK</sequence>
<accession>A0A0E3GSN2</accession>
<keyword evidence="2" id="KW-1185">Reference proteome</keyword>
<dbReference type="STRING" id="1548.CSCA_5241"/>
<dbReference type="Proteomes" id="UP000033115">
    <property type="component" value="Chromosome"/>
</dbReference>
<dbReference type="EMBL" id="CP009933">
    <property type="protein sequence ID" value="AKA72366.1"/>
    <property type="molecule type" value="Genomic_DNA"/>
</dbReference>